<evidence type="ECO:0000256" key="1">
    <source>
        <dbReference type="SAM" id="Phobius"/>
    </source>
</evidence>
<dbReference type="OrthoDB" id="4991875at2759"/>
<keyword evidence="1" id="KW-0812">Transmembrane</keyword>
<dbReference type="AlphaFoldDB" id="A0A9P4J0Z8"/>
<comment type="caution">
    <text evidence="2">The sequence shown here is derived from an EMBL/GenBank/DDBJ whole genome shotgun (WGS) entry which is preliminary data.</text>
</comment>
<dbReference type="EMBL" id="ML996089">
    <property type="protein sequence ID" value="KAF2150424.1"/>
    <property type="molecule type" value="Genomic_DNA"/>
</dbReference>
<dbReference type="Proteomes" id="UP000799439">
    <property type="component" value="Unassembled WGS sequence"/>
</dbReference>
<organism evidence="2 3">
    <name type="scientific">Myriangium duriaei CBS 260.36</name>
    <dbReference type="NCBI Taxonomy" id="1168546"/>
    <lineage>
        <taxon>Eukaryota</taxon>
        <taxon>Fungi</taxon>
        <taxon>Dikarya</taxon>
        <taxon>Ascomycota</taxon>
        <taxon>Pezizomycotina</taxon>
        <taxon>Dothideomycetes</taxon>
        <taxon>Dothideomycetidae</taxon>
        <taxon>Myriangiales</taxon>
        <taxon>Myriangiaceae</taxon>
        <taxon>Myriangium</taxon>
    </lineage>
</organism>
<feature type="transmembrane region" description="Helical" evidence="1">
    <location>
        <begin position="197"/>
        <end position="214"/>
    </location>
</feature>
<protein>
    <submittedName>
        <fullName evidence="2">Uncharacterized protein</fullName>
    </submittedName>
</protein>
<keyword evidence="3" id="KW-1185">Reference proteome</keyword>
<evidence type="ECO:0000313" key="2">
    <source>
        <dbReference type="EMBL" id="KAF2150424.1"/>
    </source>
</evidence>
<evidence type="ECO:0000313" key="3">
    <source>
        <dbReference type="Proteomes" id="UP000799439"/>
    </source>
</evidence>
<sequence>MASSTSVTTYNLVGLSPNPRYRASVVDANPTATTLILEYASVITMTITIGEWAQITPAPSAAGSGVWDKLETTVLQGTAPYTWTSTTSSSEHCMISGTAAVLCTFSGNQPAEWSHTIFVSTMFRSEDYTMKPIPITITAGLEKLATLTNPSEIQTDSVTGVSAIGTAALTSFKGPHNVVNSAIITSNPSNFAVESRAINIGTIGLFGLLALLFVR</sequence>
<keyword evidence="1" id="KW-0472">Membrane</keyword>
<keyword evidence="1" id="KW-1133">Transmembrane helix</keyword>
<gene>
    <name evidence="2" type="ORF">K461DRAFT_295707</name>
</gene>
<accession>A0A9P4J0Z8</accession>
<proteinExistence type="predicted"/>
<reference evidence="2" key="1">
    <citation type="journal article" date="2020" name="Stud. Mycol.">
        <title>101 Dothideomycetes genomes: a test case for predicting lifestyles and emergence of pathogens.</title>
        <authorList>
            <person name="Haridas S."/>
            <person name="Albert R."/>
            <person name="Binder M."/>
            <person name="Bloem J."/>
            <person name="Labutti K."/>
            <person name="Salamov A."/>
            <person name="Andreopoulos B."/>
            <person name="Baker S."/>
            <person name="Barry K."/>
            <person name="Bills G."/>
            <person name="Bluhm B."/>
            <person name="Cannon C."/>
            <person name="Castanera R."/>
            <person name="Culley D."/>
            <person name="Daum C."/>
            <person name="Ezra D."/>
            <person name="Gonzalez J."/>
            <person name="Henrissat B."/>
            <person name="Kuo A."/>
            <person name="Liang C."/>
            <person name="Lipzen A."/>
            <person name="Lutzoni F."/>
            <person name="Magnuson J."/>
            <person name="Mondo S."/>
            <person name="Nolan M."/>
            <person name="Ohm R."/>
            <person name="Pangilinan J."/>
            <person name="Park H.-J."/>
            <person name="Ramirez L."/>
            <person name="Alfaro M."/>
            <person name="Sun H."/>
            <person name="Tritt A."/>
            <person name="Yoshinaga Y."/>
            <person name="Zwiers L.-H."/>
            <person name="Turgeon B."/>
            <person name="Goodwin S."/>
            <person name="Spatafora J."/>
            <person name="Crous P."/>
            <person name="Grigoriev I."/>
        </authorList>
    </citation>
    <scope>NUCLEOTIDE SEQUENCE</scope>
    <source>
        <strain evidence="2">CBS 260.36</strain>
    </source>
</reference>
<name>A0A9P4J0Z8_9PEZI</name>